<organism evidence="3 4">
    <name type="scientific">Streptomyces flaveolus</name>
    <dbReference type="NCBI Taxonomy" id="67297"/>
    <lineage>
        <taxon>Bacteria</taxon>
        <taxon>Bacillati</taxon>
        <taxon>Actinomycetota</taxon>
        <taxon>Actinomycetes</taxon>
        <taxon>Kitasatosporales</taxon>
        <taxon>Streptomycetaceae</taxon>
        <taxon>Streptomyces</taxon>
    </lineage>
</organism>
<dbReference type="InterPro" id="IPR005151">
    <property type="entry name" value="Tail-specific_protease"/>
</dbReference>
<dbReference type="InterPro" id="IPR029045">
    <property type="entry name" value="ClpP/crotonase-like_dom_sf"/>
</dbReference>
<dbReference type="EMBL" id="JBEPCV010000074">
    <property type="protein sequence ID" value="MER6909663.1"/>
    <property type="molecule type" value="Genomic_DNA"/>
</dbReference>
<dbReference type="RefSeq" id="WP_350724701.1">
    <property type="nucleotide sequence ID" value="NZ_JBEPCO010000058.1"/>
</dbReference>
<comment type="caution">
    <text evidence="3">The sequence shown here is derived from an EMBL/GenBank/DDBJ whole genome shotgun (WGS) entry which is preliminary data.</text>
</comment>
<feature type="domain" description="Tail specific protease" evidence="2">
    <location>
        <begin position="213"/>
        <end position="432"/>
    </location>
</feature>
<dbReference type="Gene3D" id="3.90.226.10">
    <property type="entry name" value="2-enoyl-CoA Hydratase, Chain A, domain 1"/>
    <property type="match status" value="1"/>
</dbReference>
<reference evidence="3 4" key="1">
    <citation type="submission" date="2024-06" db="EMBL/GenBank/DDBJ databases">
        <title>The Natural Products Discovery Center: Release of the First 8490 Sequenced Strains for Exploring Actinobacteria Biosynthetic Diversity.</title>
        <authorList>
            <person name="Kalkreuter E."/>
            <person name="Kautsar S.A."/>
            <person name="Yang D."/>
            <person name="Bader C.D."/>
            <person name="Teijaro C.N."/>
            <person name="Fluegel L."/>
            <person name="Davis C.M."/>
            <person name="Simpson J.R."/>
            <person name="Lauterbach L."/>
            <person name="Steele A.D."/>
            <person name="Gui C."/>
            <person name="Meng S."/>
            <person name="Li G."/>
            <person name="Viehrig K."/>
            <person name="Ye F."/>
            <person name="Su P."/>
            <person name="Kiefer A.F."/>
            <person name="Nichols A."/>
            <person name="Cepeda A.J."/>
            <person name="Yan W."/>
            <person name="Fan B."/>
            <person name="Jiang Y."/>
            <person name="Adhikari A."/>
            <person name="Zheng C.-J."/>
            <person name="Schuster L."/>
            <person name="Cowan T.M."/>
            <person name="Smanski M.J."/>
            <person name="Chevrette M.G."/>
            <person name="De Carvalho L.P.S."/>
            <person name="Shen B."/>
        </authorList>
    </citation>
    <scope>NUCLEOTIDE SEQUENCE [LARGE SCALE GENOMIC DNA]</scope>
    <source>
        <strain evidence="3 4">NPDC000632</strain>
    </source>
</reference>
<evidence type="ECO:0000256" key="1">
    <source>
        <dbReference type="SAM" id="SignalP"/>
    </source>
</evidence>
<dbReference type="Gene3D" id="3.30.750.44">
    <property type="match status" value="1"/>
</dbReference>
<dbReference type="Pfam" id="PF03572">
    <property type="entry name" value="Peptidase_S41"/>
    <property type="match status" value="1"/>
</dbReference>
<protein>
    <submittedName>
        <fullName evidence="3">S41 family peptidase</fullName>
    </submittedName>
</protein>
<dbReference type="Proteomes" id="UP001490330">
    <property type="component" value="Unassembled WGS sequence"/>
</dbReference>
<dbReference type="CDD" id="cd07563">
    <property type="entry name" value="Peptidase_S41_IRBP"/>
    <property type="match status" value="1"/>
</dbReference>
<keyword evidence="4" id="KW-1185">Reference proteome</keyword>
<gene>
    <name evidence="3" type="ORF">ABT322_39370</name>
</gene>
<dbReference type="SMART" id="SM00245">
    <property type="entry name" value="TSPc"/>
    <property type="match status" value="1"/>
</dbReference>
<sequence>MRTVVATGAAALALVLTAPTALARTAAPRADGVWRTDGYGTVVVLDGDTLQEYQTTAVGCVKGDAARRTAPGRYTGADGDVVTVRVAGDGRHATLSADGSVGHRALRRLPNLPRACTRSLPQDPVTAFDVFWQSFEENYPFFAAKGVDWHAVRQQYRPQVRPDTTREQLFDVFSSMVRPLYDAHVAVSDGERTYAEARPGTEAPGPGLDARAKELITARDLRGAPYLRDFANGRITYADLAGPGRLGYLRVSGFGGYAGDDHSYAAQLRELDTALDIVFTADRAHRLRGLIIDLRVNGGGSDALGVHLAGRLTDTPYTAYAKRVRNDPRNPARRTQPEPVPVLPSLAPRFTGPVAVLTGGSTFSAGETFTQALMARPGRTVRIGQATQGLFSDVMHRYLPNGMAAWLPNEEFLDAEGRAYDGTGIPPHLVEPVFTPEEFAEGRDSAYDRAADLLRRR</sequence>
<keyword evidence="1" id="KW-0732">Signal</keyword>
<evidence type="ECO:0000313" key="3">
    <source>
        <dbReference type="EMBL" id="MER6909663.1"/>
    </source>
</evidence>
<dbReference type="Pfam" id="PF14684">
    <property type="entry name" value="Tricorn_C1"/>
    <property type="match status" value="1"/>
</dbReference>
<name>A0ABV1VT55_9ACTN</name>
<dbReference type="PANTHER" id="PTHR11261">
    <property type="entry name" value="INTERPHOTORECEPTOR RETINOID-BINDING PROTEIN"/>
    <property type="match status" value="1"/>
</dbReference>
<feature type="signal peptide" evidence="1">
    <location>
        <begin position="1"/>
        <end position="23"/>
    </location>
</feature>
<accession>A0ABV1VT55</accession>
<evidence type="ECO:0000259" key="2">
    <source>
        <dbReference type="SMART" id="SM00245"/>
    </source>
</evidence>
<feature type="chain" id="PRO_5046710759" evidence="1">
    <location>
        <begin position="24"/>
        <end position="457"/>
    </location>
</feature>
<proteinExistence type="predicted"/>
<dbReference type="SUPFAM" id="SSF52096">
    <property type="entry name" value="ClpP/crotonase"/>
    <property type="match status" value="1"/>
</dbReference>
<evidence type="ECO:0000313" key="4">
    <source>
        <dbReference type="Proteomes" id="UP001490330"/>
    </source>
</evidence>
<dbReference type="InterPro" id="IPR028204">
    <property type="entry name" value="Tricorn_C1"/>
</dbReference>
<dbReference type="PANTHER" id="PTHR11261:SF3">
    <property type="entry name" value="RETINOL-BINDING PROTEIN 3"/>
    <property type="match status" value="1"/>
</dbReference>